<comment type="subcellular location">
    <subcellularLocation>
        <location evidence="1">Membrane</location>
        <topology evidence="1">Multi-pass membrane protein</topology>
    </subcellularLocation>
</comment>
<proteinExistence type="predicted"/>
<dbReference type="EMBL" id="JANFXK010000007">
    <property type="protein sequence ID" value="MCQ4636705.1"/>
    <property type="molecule type" value="Genomic_DNA"/>
</dbReference>
<dbReference type="InterPro" id="IPR013525">
    <property type="entry name" value="ABC2_TM"/>
</dbReference>
<gene>
    <name evidence="7" type="ORF">NE619_08180</name>
</gene>
<evidence type="ECO:0000259" key="6">
    <source>
        <dbReference type="Pfam" id="PF12698"/>
    </source>
</evidence>
<organism evidence="7 8">
    <name type="scientific">Anaerovorax odorimutans</name>
    <dbReference type="NCBI Taxonomy" id="109327"/>
    <lineage>
        <taxon>Bacteria</taxon>
        <taxon>Bacillati</taxon>
        <taxon>Bacillota</taxon>
        <taxon>Clostridia</taxon>
        <taxon>Peptostreptococcales</taxon>
        <taxon>Anaerovoracaceae</taxon>
        <taxon>Anaerovorax</taxon>
    </lineage>
</organism>
<feature type="transmembrane region" description="Helical" evidence="5">
    <location>
        <begin position="207"/>
        <end position="228"/>
    </location>
</feature>
<dbReference type="Pfam" id="PF12698">
    <property type="entry name" value="ABC2_membrane_3"/>
    <property type="match status" value="1"/>
</dbReference>
<feature type="domain" description="ABC-2 type transporter transmembrane" evidence="6">
    <location>
        <begin position="48"/>
        <end position="227"/>
    </location>
</feature>
<accession>A0ABT1RNF0</accession>
<feature type="transmembrane region" description="Helical" evidence="5">
    <location>
        <begin position="20"/>
        <end position="40"/>
    </location>
</feature>
<evidence type="ECO:0000256" key="2">
    <source>
        <dbReference type="ARBA" id="ARBA00022692"/>
    </source>
</evidence>
<keyword evidence="2 5" id="KW-0812">Transmembrane</keyword>
<feature type="transmembrane region" description="Helical" evidence="5">
    <location>
        <begin position="46"/>
        <end position="71"/>
    </location>
</feature>
<comment type="caution">
    <text evidence="7">The sequence shown here is derived from an EMBL/GenBank/DDBJ whole genome shotgun (WGS) entry which is preliminary data.</text>
</comment>
<feature type="transmembrane region" description="Helical" evidence="5">
    <location>
        <begin position="153"/>
        <end position="170"/>
    </location>
</feature>
<feature type="transmembrane region" description="Helical" evidence="5">
    <location>
        <begin position="121"/>
        <end position="146"/>
    </location>
</feature>
<evidence type="ECO:0000256" key="4">
    <source>
        <dbReference type="ARBA" id="ARBA00023136"/>
    </source>
</evidence>
<evidence type="ECO:0000256" key="3">
    <source>
        <dbReference type="ARBA" id="ARBA00022989"/>
    </source>
</evidence>
<sequence length="235" mass="25740">MRKIRILFKKDFIDFFKNMAVFVSCIIPIAFAVIYKYILADFGIGALYLINMILGLNLAMISVMIPATTIAEEKEKFTMRTLMLSNVSGVEIFTAKILVTSVIMLISNTVIFFISGVDAKLLPMFIVITVIGGIPLILLGGSVGILARDQMNAGVYEVPVMMLFLLPSVFNGLNKTVDAVAAFTPCQPTLDLVYALQKGTLLSSDSLIRAATVLGWIVIASIILMVLYRKRGTDN</sequence>
<protein>
    <submittedName>
        <fullName evidence="7">ABC transporter permease</fullName>
    </submittedName>
</protein>
<evidence type="ECO:0000256" key="5">
    <source>
        <dbReference type="SAM" id="Phobius"/>
    </source>
</evidence>
<name>A0ABT1RNF0_9FIRM</name>
<reference evidence="7 8" key="1">
    <citation type="submission" date="2022-06" db="EMBL/GenBank/DDBJ databases">
        <title>Isolation of gut microbiota from human fecal samples.</title>
        <authorList>
            <person name="Pamer E.G."/>
            <person name="Barat B."/>
            <person name="Waligurski E."/>
            <person name="Medina S."/>
            <person name="Paddock L."/>
            <person name="Mostad J."/>
        </authorList>
    </citation>
    <scope>NUCLEOTIDE SEQUENCE [LARGE SCALE GENOMIC DNA]</scope>
    <source>
        <strain evidence="7 8">SL.3.17</strain>
    </source>
</reference>
<feature type="transmembrane region" description="Helical" evidence="5">
    <location>
        <begin position="92"/>
        <end position="115"/>
    </location>
</feature>
<keyword evidence="3 5" id="KW-1133">Transmembrane helix</keyword>
<evidence type="ECO:0000256" key="1">
    <source>
        <dbReference type="ARBA" id="ARBA00004141"/>
    </source>
</evidence>
<evidence type="ECO:0000313" key="8">
    <source>
        <dbReference type="Proteomes" id="UP001524502"/>
    </source>
</evidence>
<dbReference type="Proteomes" id="UP001524502">
    <property type="component" value="Unassembled WGS sequence"/>
</dbReference>
<evidence type="ECO:0000313" key="7">
    <source>
        <dbReference type="EMBL" id="MCQ4636705.1"/>
    </source>
</evidence>
<keyword evidence="8" id="KW-1185">Reference proteome</keyword>
<keyword evidence="4 5" id="KW-0472">Membrane</keyword>